<keyword evidence="1" id="KW-0175">Coiled coil</keyword>
<feature type="compositionally biased region" description="Low complexity" evidence="2">
    <location>
        <begin position="532"/>
        <end position="551"/>
    </location>
</feature>
<feature type="region of interest" description="Disordered" evidence="2">
    <location>
        <begin position="207"/>
        <end position="234"/>
    </location>
</feature>
<dbReference type="GO" id="GO:0003713">
    <property type="term" value="F:transcription coactivator activity"/>
    <property type="evidence" value="ECO:0007669"/>
    <property type="project" value="TreeGrafter"/>
</dbReference>
<dbReference type="AlphaFoldDB" id="A0A7S4EQJ2"/>
<dbReference type="PANTHER" id="PTHR46007">
    <property type="entry name" value="MEDIATOR OF RNA POLYMERASE II TRANSCRIPTION SUBUNIT 12"/>
    <property type="match status" value="1"/>
</dbReference>
<feature type="compositionally biased region" description="Polar residues" evidence="2">
    <location>
        <begin position="440"/>
        <end position="452"/>
    </location>
</feature>
<dbReference type="EMBL" id="HBIX01031505">
    <property type="protein sequence ID" value="CAE0728081.1"/>
    <property type="molecule type" value="Transcribed_RNA"/>
</dbReference>
<feature type="coiled-coil region" evidence="1">
    <location>
        <begin position="685"/>
        <end position="719"/>
    </location>
</feature>
<proteinExistence type="predicted"/>
<feature type="compositionally biased region" description="Polar residues" evidence="2">
    <location>
        <begin position="310"/>
        <end position="338"/>
    </location>
</feature>
<feature type="region of interest" description="Disordered" evidence="2">
    <location>
        <begin position="644"/>
        <end position="678"/>
    </location>
</feature>
<evidence type="ECO:0000256" key="2">
    <source>
        <dbReference type="SAM" id="MobiDB-lite"/>
    </source>
</evidence>
<dbReference type="GO" id="GO:0045944">
    <property type="term" value="P:positive regulation of transcription by RNA polymerase II"/>
    <property type="evidence" value="ECO:0007669"/>
    <property type="project" value="TreeGrafter"/>
</dbReference>
<feature type="compositionally biased region" description="Polar residues" evidence="2">
    <location>
        <begin position="169"/>
        <end position="178"/>
    </location>
</feature>
<feature type="compositionally biased region" description="Polar residues" evidence="2">
    <location>
        <begin position="472"/>
        <end position="507"/>
    </location>
</feature>
<dbReference type="PANTHER" id="PTHR46007:SF11">
    <property type="entry name" value="MEDIATOR OF RNA POLYMERASE II TRANSCRIPTION SUBUNIT 12"/>
    <property type="match status" value="1"/>
</dbReference>
<feature type="compositionally biased region" description="Polar residues" evidence="2">
    <location>
        <begin position="1"/>
        <end position="12"/>
    </location>
</feature>
<reference evidence="3" key="1">
    <citation type="submission" date="2021-01" db="EMBL/GenBank/DDBJ databases">
        <authorList>
            <person name="Corre E."/>
            <person name="Pelletier E."/>
            <person name="Niang G."/>
            <person name="Scheremetjew M."/>
            <person name="Finn R."/>
            <person name="Kale V."/>
            <person name="Holt S."/>
            <person name="Cochrane G."/>
            <person name="Meng A."/>
            <person name="Brown T."/>
            <person name="Cohen L."/>
        </authorList>
    </citation>
    <scope>NUCLEOTIDE SEQUENCE</scope>
    <source>
        <strain evidence="3">10249 10 AB</strain>
    </source>
</reference>
<sequence>MYDHQFVTSRTSKPLRGGRRPTLPQLRRGTRQHQVHPQVHLQENLQVYPQKQQFHDQTGDQAVAGGDGERCSKPTLGIWKTLEEAKRKQDSIRKRVRKYGRDDDRDYSDSPSCDKGSDSDSSEYDEEIDLQMLQEDIEVLYQHQYQQQDKKRQQQQQQQQHIKGQPEQDSSLPQTTKNDTPKKKKSGLKNSILKCNSVGIGIEDKKKVQARLRSSMKSRFRRGHSNTPRDDDAAPALTPREAIVLVMKRHAYISDSDSEEFITRKGSYSTIDTAALSNTLTDDEHRENSLSPTGKRVVIRRRKRKEDTHTITSKQQYRAINININSPPSLSRTNQEHGQQQQQLEPPKPQPLVSIENAQKQQHVDNNNNYVTLTQARLSPSLQSLRLGEQRAREEEASQQQQQQDDEYGVSNRDDDSEQGESSINSTGESKDHSAIIANKRSQQKALANDGTNNNDDEYDCDCDCDYDSLGTDDSISKVQTPSSFGTPGESQKNNATSEGLDSSLQELENDDGDGADFVMVSITSDDGEDNSTPSSFTTAKTSKSAISKYSKASRKALEQDDWENDQKDDISFFDAMQDGEESNSDKSFKLSGAPLTVITDNQNKGEQGEEDDEGPGEDDGEGGWAARITSFVGYTIGTLANWEESGEAGDAQNTSTKKTAGEAESPSKHSGRVPSHELEIVKICQEEQRRRQAEENERRKLEAAYSNTHKNIELLRQEEEARVPIWKEVMEYRSTMQGMGMSEMLAPLDSKVAAQEYDDRLSMGKTLEEQERKCRLNERNMREMDMLDQEADQPGGCACDCIVS</sequence>
<feature type="region of interest" description="Disordered" evidence="2">
    <location>
        <begin position="144"/>
        <end position="190"/>
    </location>
</feature>
<feature type="compositionally biased region" description="Acidic residues" evidence="2">
    <location>
        <begin position="455"/>
        <end position="467"/>
    </location>
</feature>
<dbReference type="GO" id="GO:0016592">
    <property type="term" value="C:mediator complex"/>
    <property type="evidence" value="ECO:0007669"/>
    <property type="project" value="TreeGrafter"/>
</dbReference>
<feature type="compositionally biased region" description="Basic residues" evidence="2">
    <location>
        <begin position="208"/>
        <end position="224"/>
    </location>
</feature>
<protein>
    <submittedName>
        <fullName evidence="3">Uncharacterized protein</fullName>
    </submittedName>
</protein>
<gene>
    <name evidence="3" type="ORF">PAUS00366_LOCUS20865</name>
</gene>
<feature type="region of interest" description="Disordered" evidence="2">
    <location>
        <begin position="387"/>
        <end position="625"/>
    </location>
</feature>
<feature type="region of interest" description="Disordered" evidence="2">
    <location>
        <begin position="86"/>
        <end position="124"/>
    </location>
</feature>
<feature type="region of interest" description="Disordered" evidence="2">
    <location>
        <begin position="1"/>
        <end position="37"/>
    </location>
</feature>
<feature type="compositionally biased region" description="Basic and acidic residues" evidence="2">
    <location>
        <begin position="86"/>
        <end position="108"/>
    </location>
</feature>
<evidence type="ECO:0000313" key="3">
    <source>
        <dbReference type="EMBL" id="CAE0728081.1"/>
    </source>
</evidence>
<name>A0A7S4EQJ2_9STRA</name>
<organism evidence="3">
    <name type="scientific">Pseudo-nitzschia australis</name>
    <dbReference type="NCBI Taxonomy" id="44445"/>
    <lineage>
        <taxon>Eukaryota</taxon>
        <taxon>Sar</taxon>
        <taxon>Stramenopiles</taxon>
        <taxon>Ochrophyta</taxon>
        <taxon>Bacillariophyta</taxon>
        <taxon>Bacillariophyceae</taxon>
        <taxon>Bacillariophycidae</taxon>
        <taxon>Bacillariales</taxon>
        <taxon>Bacillariaceae</taxon>
        <taxon>Pseudo-nitzschia</taxon>
    </lineage>
</organism>
<feature type="compositionally biased region" description="Acidic residues" evidence="2">
    <location>
        <begin position="609"/>
        <end position="622"/>
    </location>
</feature>
<accession>A0A7S4EQJ2</accession>
<dbReference type="InterPro" id="IPR051647">
    <property type="entry name" value="Mediator_comp_sub12"/>
</dbReference>
<evidence type="ECO:0000256" key="1">
    <source>
        <dbReference type="SAM" id="Coils"/>
    </source>
</evidence>
<feature type="compositionally biased region" description="Low complexity" evidence="2">
    <location>
        <begin position="154"/>
        <end position="168"/>
    </location>
</feature>
<feature type="region of interest" description="Disordered" evidence="2">
    <location>
        <begin position="281"/>
        <end position="350"/>
    </location>
</feature>